<keyword evidence="2" id="KW-1185">Reference proteome</keyword>
<gene>
    <name evidence="1" type="ORF">PsorP6_009687</name>
</gene>
<sequence length="333" mass="38434">MSGYNEEWVDVQKITFTRWANTNISRKRMTTEDLYEELKDGICLLSLLQIICREKVCRKFNKKPRMRIQKMENLNFAFAFMQKKNVNVTNIGSSDILDGNNKLVLGLMWTLIKAFQVAEIDVEGVSGKDGLLLWVNLSLADYPTIEVSNFSISWDDGMAFCALIYRYAPTLIDFNGLNPNDPMTNVKLAQPRHIPDIKEALARHLDYKKNEKLPREAQFVAVESAGQQWTRCPELDPPIEKLQVLKAELDELETAFELKLRQNLERYQKTEIFLTKVVKDLENVEIWAKEKEALALFDKDLTVHSTAEAEKLESVAFMQDIELPRYKQLGDCC</sequence>
<comment type="caution">
    <text evidence="1">The sequence shown here is derived from an EMBL/GenBank/DDBJ whole genome shotgun (WGS) entry which is preliminary data.</text>
</comment>
<reference evidence="1 2" key="1">
    <citation type="journal article" date="2022" name="bioRxiv">
        <title>The genome of the oomycete Peronosclerospora sorghi, a cosmopolitan pathogen of maize and sorghum, is inflated with dispersed pseudogenes.</title>
        <authorList>
            <person name="Fletcher K."/>
            <person name="Martin F."/>
            <person name="Isakeit T."/>
            <person name="Cavanaugh K."/>
            <person name="Magill C."/>
            <person name="Michelmore R."/>
        </authorList>
    </citation>
    <scope>NUCLEOTIDE SEQUENCE [LARGE SCALE GENOMIC DNA]</scope>
    <source>
        <strain evidence="1">P6</strain>
    </source>
</reference>
<dbReference type="Proteomes" id="UP001163321">
    <property type="component" value="Chromosome 5"/>
</dbReference>
<proteinExistence type="predicted"/>
<dbReference type="EMBL" id="CM047584">
    <property type="protein sequence ID" value="KAI9911149.1"/>
    <property type="molecule type" value="Genomic_DNA"/>
</dbReference>
<protein>
    <submittedName>
        <fullName evidence="1">Uncharacterized protein</fullName>
    </submittedName>
</protein>
<name>A0ACC0VZ65_9STRA</name>
<evidence type="ECO:0000313" key="2">
    <source>
        <dbReference type="Proteomes" id="UP001163321"/>
    </source>
</evidence>
<evidence type="ECO:0000313" key="1">
    <source>
        <dbReference type="EMBL" id="KAI9911149.1"/>
    </source>
</evidence>
<organism evidence="1 2">
    <name type="scientific">Peronosclerospora sorghi</name>
    <dbReference type="NCBI Taxonomy" id="230839"/>
    <lineage>
        <taxon>Eukaryota</taxon>
        <taxon>Sar</taxon>
        <taxon>Stramenopiles</taxon>
        <taxon>Oomycota</taxon>
        <taxon>Peronosporomycetes</taxon>
        <taxon>Peronosporales</taxon>
        <taxon>Peronosporaceae</taxon>
        <taxon>Peronosclerospora</taxon>
    </lineage>
</organism>
<accession>A0ACC0VZ65</accession>